<name>A0A7J7LKW9_9MAGN</name>
<dbReference type="Proteomes" id="UP000541444">
    <property type="component" value="Unassembled WGS sequence"/>
</dbReference>
<evidence type="ECO:0000313" key="2">
    <source>
        <dbReference type="Proteomes" id="UP000541444"/>
    </source>
</evidence>
<reference evidence="1 2" key="1">
    <citation type="journal article" date="2020" name="IScience">
        <title>Genome Sequencing of the Endangered Kingdonia uniflora (Circaeasteraceae, Ranunculales) Reveals Potential Mechanisms of Evolutionary Specialization.</title>
        <authorList>
            <person name="Sun Y."/>
            <person name="Deng T."/>
            <person name="Zhang A."/>
            <person name="Moore M.J."/>
            <person name="Landis J.B."/>
            <person name="Lin N."/>
            <person name="Zhang H."/>
            <person name="Zhang X."/>
            <person name="Huang J."/>
            <person name="Zhang X."/>
            <person name="Sun H."/>
            <person name="Wang H."/>
        </authorList>
    </citation>
    <scope>NUCLEOTIDE SEQUENCE [LARGE SCALE GENOMIC DNA]</scope>
    <source>
        <strain evidence="1">TB1705</strain>
        <tissue evidence="1">Leaf</tissue>
    </source>
</reference>
<dbReference type="EMBL" id="JACGCM010002208">
    <property type="protein sequence ID" value="KAF6143296.1"/>
    <property type="molecule type" value="Genomic_DNA"/>
</dbReference>
<gene>
    <name evidence="1" type="ORF">GIB67_039079</name>
</gene>
<organism evidence="1 2">
    <name type="scientific">Kingdonia uniflora</name>
    <dbReference type="NCBI Taxonomy" id="39325"/>
    <lineage>
        <taxon>Eukaryota</taxon>
        <taxon>Viridiplantae</taxon>
        <taxon>Streptophyta</taxon>
        <taxon>Embryophyta</taxon>
        <taxon>Tracheophyta</taxon>
        <taxon>Spermatophyta</taxon>
        <taxon>Magnoliopsida</taxon>
        <taxon>Ranunculales</taxon>
        <taxon>Circaeasteraceae</taxon>
        <taxon>Kingdonia</taxon>
    </lineage>
</organism>
<accession>A0A7J7LKW9</accession>
<sequence length="109" mass="11989">MPKLMAAPTPEVRQNLGTLVLGAYEKCNSLANVEADFEDSGSMGKQNDTIRYVNDAIKEETEVSAFCKESIGKEGKGAAYWYDGDSTIGLYKEITNVEFVKRKGKGRLT</sequence>
<dbReference type="OrthoDB" id="303107at2759"/>
<comment type="caution">
    <text evidence="1">The sequence shown here is derived from an EMBL/GenBank/DDBJ whole genome shotgun (WGS) entry which is preliminary data.</text>
</comment>
<keyword evidence="2" id="KW-1185">Reference proteome</keyword>
<dbReference type="AlphaFoldDB" id="A0A7J7LKW9"/>
<evidence type="ECO:0000313" key="1">
    <source>
        <dbReference type="EMBL" id="KAF6143296.1"/>
    </source>
</evidence>
<protein>
    <submittedName>
        <fullName evidence="1">Uncharacterized protein</fullName>
    </submittedName>
</protein>
<proteinExistence type="predicted"/>